<dbReference type="GO" id="GO:0005506">
    <property type="term" value="F:iron ion binding"/>
    <property type="evidence" value="ECO:0007669"/>
    <property type="project" value="InterPro"/>
</dbReference>
<dbReference type="AlphaFoldDB" id="A0AAJ0C1B9"/>
<dbReference type="Pfam" id="PF00067">
    <property type="entry name" value="p450"/>
    <property type="match status" value="2"/>
</dbReference>
<feature type="transmembrane region" description="Helical" evidence="9">
    <location>
        <begin position="12"/>
        <end position="33"/>
    </location>
</feature>
<dbReference type="PANTHER" id="PTHR46206:SF1">
    <property type="entry name" value="P450, PUTATIVE (EUROFUNG)-RELATED"/>
    <property type="match status" value="1"/>
</dbReference>
<name>A0AAJ0C1B9_9PEZI</name>
<feature type="region of interest" description="Disordered" evidence="8">
    <location>
        <begin position="378"/>
        <end position="397"/>
    </location>
</feature>
<dbReference type="PANTHER" id="PTHR46206">
    <property type="entry name" value="CYTOCHROME P450"/>
    <property type="match status" value="1"/>
</dbReference>
<reference evidence="10" key="1">
    <citation type="submission" date="2023-06" db="EMBL/GenBank/DDBJ databases">
        <title>Genome-scale phylogeny and comparative genomics of the fungal order Sordariales.</title>
        <authorList>
            <consortium name="Lawrence Berkeley National Laboratory"/>
            <person name="Hensen N."/>
            <person name="Bonometti L."/>
            <person name="Westerberg I."/>
            <person name="Brannstrom I.O."/>
            <person name="Guillou S."/>
            <person name="Cros-Aarteil S."/>
            <person name="Calhoun S."/>
            <person name="Haridas S."/>
            <person name="Kuo A."/>
            <person name="Mondo S."/>
            <person name="Pangilinan J."/>
            <person name="Riley R."/>
            <person name="Labutti K."/>
            <person name="Andreopoulos B."/>
            <person name="Lipzen A."/>
            <person name="Chen C."/>
            <person name="Yanf M."/>
            <person name="Daum C."/>
            <person name="Ng V."/>
            <person name="Clum A."/>
            <person name="Steindorff A."/>
            <person name="Ohm R."/>
            <person name="Martin F."/>
            <person name="Silar P."/>
            <person name="Natvig D."/>
            <person name="Lalanne C."/>
            <person name="Gautier V."/>
            <person name="Ament-Velasquez S.L."/>
            <person name="Kruys A."/>
            <person name="Hutchinson M.I."/>
            <person name="Powell A.J."/>
            <person name="Barry K."/>
            <person name="Miller A.N."/>
            <person name="Grigoriev I.V."/>
            <person name="Debuchy R."/>
            <person name="Gladieux P."/>
            <person name="Thoren M.H."/>
            <person name="Johannesson H."/>
        </authorList>
    </citation>
    <scope>NUCLEOTIDE SEQUENCE</scope>
    <source>
        <strain evidence="10">8032-3</strain>
    </source>
</reference>
<keyword evidence="3" id="KW-0349">Heme</keyword>
<keyword evidence="7" id="KW-0503">Monooxygenase</keyword>
<dbReference type="SUPFAM" id="SSF48264">
    <property type="entry name" value="Cytochrome P450"/>
    <property type="match status" value="1"/>
</dbReference>
<comment type="cofactor">
    <cofactor evidence="1">
        <name>heme</name>
        <dbReference type="ChEBI" id="CHEBI:30413"/>
    </cofactor>
</comment>
<dbReference type="EMBL" id="MU839008">
    <property type="protein sequence ID" value="KAK1767298.1"/>
    <property type="molecule type" value="Genomic_DNA"/>
</dbReference>
<dbReference type="CDD" id="cd11041">
    <property type="entry name" value="CYP503A1-like"/>
    <property type="match status" value="1"/>
</dbReference>
<gene>
    <name evidence="10" type="ORF">QBC33DRAFT_64904</name>
</gene>
<keyword evidence="9" id="KW-0812">Transmembrane</keyword>
<dbReference type="Gene3D" id="1.10.630.10">
    <property type="entry name" value="Cytochrome P450"/>
    <property type="match status" value="1"/>
</dbReference>
<sequence>MTILRENAPAALLGLLCVSFAVIPAIITVNLIYRWTSDAALPASLPWAGVPANGGRLGRLRANLTSLFHMKTLLDEGYNEYSKHGQVYVLPHLLTGPEVVLPLSQVRWLVEQPDSLLNQTEVNRQFLEADHTFLHPNIVREPVHPEVIKRELTHKLSSFSGDIVDELQSCLEENWGTDTENWREVEVYDTMLDVISRLSTRVFVGLPLSRNKEFLHSARMFDKNVVLSAAALNIIPGFLKTLLAPILTAYDHAQYLTLAKFVLPSISQRLEQLEQLGKEQLPRFDGEEHNDYIQWAIGHALAHWDPLELTATVIARRLACLCFAAIQSSVISITNTLFDIASSPNCAEYLNTMRDEVLAESGLNPQAMSVTDAESTSVVTTPGNSMEPALPSNSGLTKSTSSWGKAALARMVHVDSTLRESMRLNGFVARGIMKMVTAPGGVTLPCGSHIPQGTKVGIQAYSVHRDEELFWEAEIYNAFRFVPGAIERRTNHHDSDSGMGERARATGSDNEDSGGHDTIGSGARGRGPRQPQALVSTSPTFLAFSHGPNACPGRFFAANQLKLTLAHIALHYEIEPITRRPANKWFAGSMAPPMRETLRVRRRRV</sequence>
<comment type="similarity">
    <text evidence="2">Belongs to the cytochrome P450 family.</text>
</comment>
<proteinExistence type="inferred from homology"/>
<dbReference type="GO" id="GO:0004497">
    <property type="term" value="F:monooxygenase activity"/>
    <property type="evidence" value="ECO:0007669"/>
    <property type="project" value="UniProtKB-KW"/>
</dbReference>
<dbReference type="RefSeq" id="XP_060283511.1">
    <property type="nucleotide sequence ID" value="XM_060432951.1"/>
</dbReference>
<comment type="caution">
    <text evidence="10">The sequence shown here is derived from an EMBL/GenBank/DDBJ whole genome shotgun (WGS) entry which is preliminary data.</text>
</comment>
<keyword evidence="11" id="KW-1185">Reference proteome</keyword>
<keyword evidence="6" id="KW-0408">Iron</keyword>
<dbReference type="Proteomes" id="UP001244011">
    <property type="component" value="Unassembled WGS sequence"/>
</dbReference>
<dbReference type="GO" id="GO:0016705">
    <property type="term" value="F:oxidoreductase activity, acting on paired donors, with incorporation or reduction of molecular oxygen"/>
    <property type="evidence" value="ECO:0007669"/>
    <property type="project" value="InterPro"/>
</dbReference>
<protein>
    <submittedName>
        <fullName evidence="10">Cytochrome P450</fullName>
    </submittedName>
</protein>
<evidence type="ECO:0000256" key="4">
    <source>
        <dbReference type="ARBA" id="ARBA00022723"/>
    </source>
</evidence>
<keyword evidence="9" id="KW-0472">Membrane</keyword>
<evidence type="ECO:0000313" key="11">
    <source>
        <dbReference type="Proteomes" id="UP001244011"/>
    </source>
</evidence>
<evidence type="ECO:0000256" key="5">
    <source>
        <dbReference type="ARBA" id="ARBA00023002"/>
    </source>
</evidence>
<keyword evidence="9" id="KW-1133">Transmembrane helix</keyword>
<dbReference type="InterPro" id="IPR001128">
    <property type="entry name" value="Cyt_P450"/>
</dbReference>
<evidence type="ECO:0000256" key="2">
    <source>
        <dbReference type="ARBA" id="ARBA00010617"/>
    </source>
</evidence>
<evidence type="ECO:0000256" key="1">
    <source>
        <dbReference type="ARBA" id="ARBA00001971"/>
    </source>
</evidence>
<dbReference type="InterPro" id="IPR036396">
    <property type="entry name" value="Cyt_P450_sf"/>
</dbReference>
<evidence type="ECO:0000313" key="10">
    <source>
        <dbReference type="EMBL" id="KAK1767298.1"/>
    </source>
</evidence>
<feature type="compositionally biased region" description="Basic and acidic residues" evidence="8">
    <location>
        <begin position="489"/>
        <end position="504"/>
    </location>
</feature>
<feature type="region of interest" description="Disordered" evidence="8">
    <location>
        <begin position="489"/>
        <end position="533"/>
    </location>
</feature>
<organism evidence="10 11">
    <name type="scientific">Phialemonium atrogriseum</name>
    <dbReference type="NCBI Taxonomy" id="1093897"/>
    <lineage>
        <taxon>Eukaryota</taxon>
        <taxon>Fungi</taxon>
        <taxon>Dikarya</taxon>
        <taxon>Ascomycota</taxon>
        <taxon>Pezizomycotina</taxon>
        <taxon>Sordariomycetes</taxon>
        <taxon>Sordariomycetidae</taxon>
        <taxon>Cephalothecales</taxon>
        <taxon>Cephalothecaceae</taxon>
        <taxon>Phialemonium</taxon>
    </lineage>
</organism>
<keyword evidence="4" id="KW-0479">Metal-binding</keyword>
<evidence type="ECO:0000256" key="7">
    <source>
        <dbReference type="ARBA" id="ARBA00023033"/>
    </source>
</evidence>
<keyword evidence="5" id="KW-0560">Oxidoreductase</keyword>
<evidence type="ECO:0000256" key="8">
    <source>
        <dbReference type="SAM" id="MobiDB-lite"/>
    </source>
</evidence>
<dbReference type="GeneID" id="85316138"/>
<evidence type="ECO:0000256" key="6">
    <source>
        <dbReference type="ARBA" id="ARBA00023004"/>
    </source>
</evidence>
<dbReference type="GO" id="GO:0020037">
    <property type="term" value="F:heme binding"/>
    <property type="evidence" value="ECO:0007669"/>
    <property type="project" value="InterPro"/>
</dbReference>
<evidence type="ECO:0000256" key="9">
    <source>
        <dbReference type="SAM" id="Phobius"/>
    </source>
</evidence>
<accession>A0AAJ0C1B9</accession>
<evidence type="ECO:0000256" key="3">
    <source>
        <dbReference type="ARBA" id="ARBA00022617"/>
    </source>
</evidence>